<dbReference type="InterPro" id="IPR051786">
    <property type="entry name" value="ASN_synthetase/amidase"/>
</dbReference>
<gene>
    <name evidence="11" type="ORF">BBD42_16760</name>
</gene>
<sequence>MSAIAAIYQKDSEAPVSVEAGLRLMQALQKYPADAVDTWHDGRVFLGCHAQWITPESVEQPQPFHSAGLGLTITADAMIDNRPFLWEQLLIDRERRASMPDSELIMLAYAKWGEEAPRYLIGDYAFIIWDQRKSQLFGATDLFGSRTLYSHSDAQQSSFCTTIAPLLAAHHVEKKLNESWLADYLAVAIVHESSDLFATPYEHIRQVPPGHAFRLKDGRLDFWQHSKVELPEQLRLKRREEYTEAFQEVFQEAVSARMRTFRKVGATLSGGLDSGSVVSFAAKTLQKQQKQLHTFSYVPEPDFQDWTSRRHMADERPFIQETVGFVGNIADQYLDMQGRSPLSEADEWLEMLEIPFKFVENSFWIKGVYEQSHQQGMGILLTGAMGNHSISWGPAIDYYSLLLKRLQWLRLYREVTMFGKRKAVGRKRIMYYVGKNAFPKLFPQEQEQGHQEMPLMINPAFAKRMNVFARLKERQAGAGSVFEKDAIKAQPGPFQDMAMTNMSGTQRTKLSLNYALWERDPTSDPRVVKFCLSVPIEQFVHDGYDRALIRESTANYLPDQIRLNQRVRGIQAADWVHRMTPVWPAFVEELMQYCKDPYLAQFFNVEQMRASLEQVGLVPKPEYAVDLNSRYLLHCLVACRFVRQFNLKGGE</sequence>
<dbReference type="GO" id="GO:0006529">
    <property type="term" value="P:asparagine biosynthetic process"/>
    <property type="evidence" value="ECO:0007669"/>
    <property type="project" value="UniProtKB-KW"/>
</dbReference>
<evidence type="ECO:0000256" key="6">
    <source>
        <dbReference type="ARBA" id="ARBA00022888"/>
    </source>
</evidence>
<dbReference type="SUPFAM" id="SSF56235">
    <property type="entry name" value="N-terminal nucleophile aminohydrolases (Ntn hydrolases)"/>
    <property type="match status" value="1"/>
</dbReference>
<dbReference type="AlphaFoldDB" id="A0A1B2DJN2"/>
<comment type="catalytic activity">
    <reaction evidence="8">
        <text>L-aspartate + L-glutamine + ATP + H2O = L-asparagine + L-glutamate + AMP + diphosphate + H(+)</text>
        <dbReference type="Rhea" id="RHEA:12228"/>
        <dbReference type="ChEBI" id="CHEBI:15377"/>
        <dbReference type="ChEBI" id="CHEBI:15378"/>
        <dbReference type="ChEBI" id="CHEBI:29985"/>
        <dbReference type="ChEBI" id="CHEBI:29991"/>
        <dbReference type="ChEBI" id="CHEBI:30616"/>
        <dbReference type="ChEBI" id="CHEBI:33019"/>
        <dbReference type="ChEBI" id="CHEBI:58048"/>
        <dbReference type="ChEBI" id="CHEBI:58359"/>
        <dbReference type="ChEBI" id="CHEBI:456215"/>
        <dbReference type="EC" id="6.3.5.4"/>
    </reaction>
</comment>
<dbReference type="Gene3D" id="3.40.50.620">
    <property type="entry name" value="HUPs"/>
    <property type="match status" value="2"/>
</dbReference>
<evidence type="ECO:0000256" key="8">
    <source>
        <dbReference type="ARBA" id="ARBA00048741"/>
    </source>
</evidence>
<dbReference type="EMBL" id="CP016808">
    <property type="protein sequence ID" value="ANY67940.1"/>
    <property type="molecule type" value="Genomic_DNA"/>
</dbReference>
<feature type="binding site" evidence="9">
    <location>
        <position position="101"/>
    </location>
    <ligand>
        <name>L-glutamine</name>
        <dbReference type="ChEBI" id="CHEBI:58359"/>
    </ligand>
</feature>
<accession>A0A1B2DJN2</accession>
<name>A0A1B2DJN2_9BACL</name>
<protein>
    <recommendedName>
        <fullName evidence="3">asparagine synthase (glutamine-hydrolyzing)</fullName>
        <ecNumber evidence="3">6.3.5.4</ecNumber>
    </recommendedName>
</protein>
<evidence type="ECO:0000256" key="5">
    <source>
        <dbReference type="ARBA" id="ARBA00022840"/>
    </source>
</evidence>
<dbReference type="PIRSF" id="PIRSF001589">
    <property type="entry name" value="Asn_synthetase_glu-h"/>
    <property type="match status" value="1"/>
</dbReference>
<evidence type="ECO:0000259" key="10">
    <source>
        <dbReference type="PROSITE" id="PS51278"/>
    </source>
</evidence>
<comment type="similarity">
    <text evidence="2">Belongs to the asparagine synthetase family.</text>
</comment>
<dbReference type="Gene3D" id="3.60.20.10">
    <property type="entry name" value="Glutamine Phosphoribosylpyrophosphate, subunit 1, domain 1"/>
    <property type="match status" value="1"/>
</dbReference>
<dbReference type="PANTHER" id="PTHR43284">
    <property type="entry name" value="ASPARAGINE SYNTHETASE (GLUTAMINE-HYDROLYZING)"/>
    <property type="match status" value="1"/>
</dbReference>
<dbReference type="CDD" id="cd00712">
    <property type="entry name" value="AsnB"/>
    <property type="match status" value="1"/>
</dbReference>
<dbReference type="PANTHER" id="PTHR43284:SF1">
    <property type="entry name" value="ASPARAGINE SYNTHETASE"/>
    <property type="match status" value="1"/>
</dbReference>
<comment type="pathway">
    <text evidence="1">Amino-acid biosynthesis; L-asparagine biosynthesis; L-asparagine from L-aspartate (L-Gln route): step 1/1.</text>
</comment>
<organism evidence="11">
    <name type="scientific">Paenibacillus sp. BIHB 4019</name>
    <dbReference type="NCBI Taxonomy" id="1870819"/>
    <lineage>
        <taxon>Bacteria</taxon>
        <taxon>Bacillati</taxon>
        <taxon>Bacillota</taxon>
        <taxon>Bacilli</taxon>
        <taxon>Bacillales</taxon>
        <taxon>Paenibacillaceae</taxon>
        <taxon>Paenibacillus</taxon>
    </lineage>
</organism>
<dbReference type="InterPro" id="IPR033738">
    <property type="entry name" value="AsnB_N"/>
</dbReference>
<evidence type="ECO:0000256" key="2">
    <source>
        <dbReference type="ARBA" id="ARBA00005752"/>
    </source>
</evidence>
<keyword evidence="6" id="KW-0028">Amino-acid biosynthesis</keyword>
<evidence type="ECO:0000256" key="4">
    <source>
        <dbReference type="ARBA" id="ARBA00022741"/>
    </source>
</evidence>
<keyword evidence="4 9" id="KW-0547">Nucleotide-binding</keyword>
<reference evidence="11" key="1">
    <citation type="submission" date="2016-08" db="EMBL/GenBank/DDBJ databases">
        <title>Complete Genome Seqeunce of Paenibacillus sp. BIHB 4019 from tea rhizoplane.</title>
        <authorList>
            <person name="Thakur R."/>
            <person name="Swarnkar M.K."/>
            <person name="Gulati A."/>
        </authorList>
    </citation>
    <scope>NUCLEOTIDE SEQUENCE [LARGE SCALE GENOMIC DNA]</scope>
    <source>
        <strain evidence="11">BIHB4019</strain>
    </source>
</reference>
<dbReference type="InterPro" id="IPR029055">
    <property type="entry name" value="Ntn_hydrolases_N"/>
</dbReference>
<dbReference type="GO" id="GO:0005524">
    <property type="term" value="F:ATP binding"/>
    <property type="evidence" value="ECO:0007669"/>
    <property type="project" value="UniProtKB-KW"/>
</dbReference>
<dbReference type="InterPro" id="IPR001962">
    <property type="entry name" value="Asn_synthase"/>
</dbReference>
<dbReference type="InterPro" id="IPR006426">
    <property type="entry name" value="Asn_synth_AEB"/>
</dbReference>
<evidence type="ECO:0000313" key="11">
    <source>
        <dbReference type="EMBL" id="ANY67940.1"/>
    </source>
</evidence>
<dbReference type="Pfam" id="PF13537">
    <property type="entry name" value="GATase_7"/>
    <property type="match status" value="1"/>
</dbReference>
<dbReference type="Pfam" id="PF00733">
    <property type="entry name" value="Asn_synthase"/>
    <property type="match status" value="1"/>
</dbReference>
<dbReference type="RefSeq" id="WP_099519114.1">
    <property type="nucleotide sequence ID" value="NZ_CP016808.1"/>
</dbReference>
<feature type="domain" description="Glutamine amidotransferase type-2" evidence="10">
    <location>
        <begin position="2"/>
        <end position="218"/>
    </location>
</feature>
<proteinExistence type="inferred from homology"/>
<dbReference type="InterPro" id="IPR014729">
    <property type="entry name" value="Rossmann-like_a/b/a_fold"/>
</dbReference>
<keyword evidence="7" id="KW-0315">Glutamine amidotransferase</keyword>
<evidence type="ECO:0000256" key="9">
    <source>
        <dbReference type="PIRSR" id="PIRSR001589-2"/>
    </source>
</evidence>
<evidence type="ECO:0000256" key="1">
    <source>
        <dbReference type="ARBA" id="ARBA00005187"/>
    </source>
</evidence>
<keyword evidence="6" id="KW-0061">Asparagine biosynthesis</keyword>
<dbReference type="SUPFAM" id="SSF52402">
    <property type="entry name" value="Adenine nucleotide alpha hydrolases-like"/>
    <property type="match status" value="1"/>
</dbReference>
<feature type="binding site" evidence="9">
    <location>
        <position position="298"/>
    </location>
    <ligand>
        <name>ATP</name>
        <dbReference type="ChEBI" id="CHEBI:30616"/>
    </ligand>
</feature>
<keyword evidence="5 9" id="KW-0067">ATP-binding</keyword>
<dbReference type="PROSITE" id="PS51278">
    <property type="entry name" value="GATASE_TYPE_2"/>
    <property type="match status" value="1"/>
</dbReference>
<dbReference type="GO" id="GO:0004066">
    <property type="term" value="F:asparagine synthase (glutamine-hydrolyzing) activity"/>
    <property type="evidence" value="ECO:0007669"/>
    <property type="project" value="UniProtKB-EC"/>
</dbReference>
<dbReference type="EC" id="6.3.5.4" evidence="3"/>
<evidence type="ECO:0000256" key="3">
    <source>
        <dbReference type="ARBA" id="ARBA00012737"/>
    </source>
</evidence>
<evidence type="ECO:0000256" key="7">
    <source>
        <dbReference type="ARBA" id="ARBA00022962"/>
    </source>
</evidence>
<dbReference type="InterPro" id="IPR017932">
    <property type="entry name" value="GATase_2_dom"/>
</dbReference>